<feature type="compositionally biased region" description="Basic and acidic residues" evidence="1">
    <location>
        <begin position="13"/>
        <end position="30"/>
    </location>
</feature>
<accession>A0ABQ3WZW0</accession>
<feature type="region of interest" description="Disordered" evidence="1">
    <location>
        <begin position="1"/>
        <end position="35"/>
    </location>
</feature>
<dbReference type="EMBL" id="BOMG01000004">
    <property type="protein sequence ID" value="GID51815.1"/>
    <property type="molecule type" value="Genomic_DNA"/>
</dbReference>
<dbReference type="Proteomes" id="UP000612282">
    <property type="component" value="Unassembled WGS sequence"/>
</dbReference>
<evidence type="ECO:0000313" key="2">
    <source>
        <dbReference type="EMBL" id="GID51815.1"/>
    </source>
</evidence>
<evidence type="ECO:0000256" key="1">
    <source>
        <dbReference type="SAM" id="MobiDB-lite"/>
    </source>
</evidence>
<dbReference type="RefSeq" id="WP_203792641.1">
    <property type="nucleotide sequence ID" value="NZ_BAAAQE010000090.1"/>
</dbReference>
<proteinExistence type="predicted"/>
<sequence>MSKTALRGSSADPEFRSQRARRAGAERHSPETYARSIAARWPDLSTEKRAEIAALLAPIVAAEARV</sequence>
<organism evidence="2 3">
    <name type="scientific">Actinoplanes couchii</name>
    <dbReference type="NCBI Taxonomy" id="403638"/>
    <lineage>
        <taxon>Bacteria</taxon>
        <taxon>Bacillati</taxon>
        <taxon>Actinomycetota</taxon>
        <taxon>Actinomycetes</taxon>
        <taxon>Micromonosporales</taxon>
        <taxon>Micromonosporaceae</taxon>
        <taxon>Actinoplanes</taxon>
    </lineage>
</organism>
<protein>
    <submittedName>
        <fullName evidence="2">Uncharacterized protein</fullName>
    </submittedName>
</protein>
<reference evidence="2 3" key="1">
    <citation type="submission" date="2021-01" db="EMBL/GenBank/DDBJ databases">
        <title>Whole genome shotgun sequence of Actinoplanes couchii NBRC 106145.</title>
        <authorList>
            <person name="Komaki H."/>
            <person name="Tamura T."/>
        </authorList>
    </citation>
    <scope>NUCLEOTIDE SEQUENCE [LARGE SCALE GENOMIC DNA]</scope>
    <source>
        <strain evidence="2 3">NBRC 106145</strain>
    </source>
</reference>
<keyword evidence="3" id="KW-1185">Reference proteome</keyword>
<name>A0ABQ3WZW0_9ACTN</name>
<gene>
    <name evidence="2" type="ORF">Aco03nite_002190</name>
</gene>
<evidence type="ECO:0000313" key="3">
    <source>
        <dbReference type="Proteomes" id="UP000612282"/>
    </source>
</evidence>
<comment type="caution">
    <text evidence="2">The sequence shown here is derived from an EMBL/GenBank/DDBJ whole genome shotgun (WGS) entry which is preliminary data.</text>
</comment>